<keyword evidence="2 8" id="KW-0645">Protease</keyword>
<reference evidence="9" key="1">
    <citation type="submission" date="2020-02" db="EMBL/GenBank/DDBJ databases">
        <authorList>
            <person name="Meier V. D."/>
        </authorList>
    </citation>
    <scope>NUCLEOTIDE SEQUENCE</scope>
    <source>
        <strain evidence="9">AVDCRST_MAG18</strain>
    </source>
</reference>
<evidence type="ECO:0000256" key="7">
    <source>
        <dbReference type="ARBA" id="ARBA00023239"/>
    </source>
</evidence>
<dbReference type="EMBL" id="CADCWN010000366">
    <property type="protein sequence ID" value="CAA9589157.1"/>
    <property type="molecule type" value="Genomic_DNA"/>
</dbReference>
<dbReference type="GO" id="GO:0008233">
    <property type="term" value="F:peptidase activity"/>
    <property type="evidence" value="ECO:0007669"/>
    <property type="project" value="UniProtKB-KW"/>
</dbReference>
<evidence type="ECO:0000256" key="2">
    <source>
        <dbReference type="ARBA" id="ARBA00022670"/>
    </source>
</evidence>
<comment type="similarity">
    <text evidence="1 8">Belongs to the SOS response-associated peptidase family.</text>
</comment>
<dbReference type="GO" id="GO:0106300">
    <property type="term" value="P:protein-DNA covalent cross-linking repair"/>
    <property type="evidence" value="ECO:0007669"/>
    <property type="project" value="InterPro"/>
</dbReference>
<dbReference type="AlphaFoldDB" id="A0A6J4VZ18"/>
<evidence type="ECO:0000256" key="4">
    <source>
        <dbReference type="ARBA" id="ARBA00022801"/>
    </source>
</evidence>
<keyword evidence="6" id="KW-0238">DNA-binding</keyword>
<accession>A0A6J4VZ18</accession>
<dbReference type="GO" id="GO:0016829">
    <property type="term" value="F:lyase activity"/>
    <property type="evidence" value="ECO:0007669"/>
    <property type="project" value="UniProtKB-KW"/>
</dbReference>
<organism evidence="9">
    <name type="scientific">uncultured Thermomicrobiales bacterium</name>
    <dbReference type="NCBI Taxonomy" id="1645740"/>
    <lineage>
        <taxon>Bacteria</taxon>
        <taxon>Pseudomonadati</taxon>
        <taxon>Thermomicrobiota</taxon>
        <taxon>Thermomicrobia</taxon>
        <taxon>Thermomicrobiales</taxon>
        <taxon>environmental samples</taxon>
    </lineage>
</organism>
<dbReference type="PANTHER" id="PTHR13604">
    <property type="entry name" value="DC12-RELATED"/>
    <property type="match status" value="1"/>
</dbReference>
<evidence type="ECO:0000256" key="8">
    <source>
        <dbReference type="RuleBase" id="RU364100"/>
    </source>
</evidence>
<evidence type="ECO:0000256" key="5">
    <source>
        <dbReference type="ARBA" id="ARBA00023124"/>
    </source>
</evidence>
<evidence type="ECO:0000313" key="9">
    <source>
        <dbReference type="EMBL" id="CAA9589157.1"/>
    </source>
</evidence>
<sequence>MCGRFTLRNAEQLPLRFEATAAPEIQAALAPHYNIAPTLPIPIVVERQPGERQIELANWGLTPRRTTGKGFLAFNARAETLTERPLFRGLLPKSRCLIPGDGFIEWAKAGKERDPFYFGLDGGGLFAFAGLLDRWIDADGQPHAACAIITTAPNDLVGRIHDRMPVILPRADEASWLDPQVTAPGELLPLLAPYPGGAMTTWPLSRAINSSRTDAPELLQPIG</sequence>
<keyword evidence="7" id="KW-0456">Lyase</keyword>
<dbReference type="EC" id="3.4.-.-" evidence="8"/>
<evidence type="ECO:0000256" key="3">
    <source>
        <dbReference type="ARBA" id="ARBA00022763"/>
    </source>
</evidence>
<keyword evidence="5" id="KW-0190">Covalent protein-DNA linkage</keyword>
<keyword evidence="4 8" id="KW-0378">Hydrolase</keyword>
<proteinExistence type="inferred from homology"/>
<dbReference type="InterPro" id="IPR003738">
    <property type="entry name" value="SRAP"/>
</dbReference>
<dbReference type="GO" id="GO:0006508">
    <property type="term" value="P:proteolysis"/>
    <property type="evidence" value="ECO:0007669"/>
    <property type="project" value="UniProtKB-KW"/>
</dbReference>
<dbReference type="Pfam" id="PF02586">
    <property type="entry name" value="SRAP"/>
    <property type="match status" value="1"/>
</dbReference>
<name>A0A6J4VZ18_9BACT</name>
<evidence type="ECO:0000256" key="6">
    <source>
        <dbReference type="ARBA" id="ARBA00023125"/>
    </source>
</evidence>
<dbReference type="Gene3D" id="3.90.1680.10">
    <property type="entry name" value="SOS response associated peptidase-like"/>
    <property type="match status" value="1"/>
</dbReference>
<protein>
    <recommendedName>
        <fullName evidence="8">Abasic site processing protein</fullName>
        <ecNumber evidence="8">3.4.-.-</ecNumber>
    </recommendedName>
</protein>
<dbReference type="SUPFAM" id="SSF143081">
    <property type="entry name" value="BB1717-like"/>
    <property type="match status" value="1"/>
</dbReference>
<dbReference type="GO" id="GO:0003697">
    <property type="term" value="F:single-stranded DNA binding"/>
    <property type="evidence" value="ECO:0007669"/>
    <property type="project" value="InterPro"/>
</dbReference>
<dbReference type="InterPro" id="IPR036590">
    <property type="entry name" value="SRAP-like"/>
</dbReference>
<dbReference type="PANTHER" id="PTHR13604:SF0">
    <property type="entry name" value="ABASIC SITE PROCESSING PROTEIN HMCES"/>
    <property type="match status" value="1"/>
</dbReference>
<keyword evidence="3" id="KW-0227">DNA damage</keyword>
<gene>
    <name evidence="9" type="ORF">AVDCRST_MAG18-4562</name>
</gene>
<evidence type="ECO:0000256" key="1">
    <source>
        <dbReference type="ARBA" id="ARBA00008136"/>
    </source>
</evidence>